<dbReference type="Pfam" id="PF20568">
    <property type="entry name" value="DUF6777"/>
    <property type="match status" value="1"/>
</dbReference>
<feature type="compositionally biased region" description="Low complexity" evidence="1">
    <location>
        <begin position="98"/>
        <end position="124"/>
    </location>
</feature>
<gene>
    <name evidence="4" type="ORF">QYF68_28685</name>
</gene>
<dbReference type="EMBL" id="JAUHTC010000093">
    <property type="protein sequence ID" value="MDN4521771.1"/>
    <property type="molecule type" value="Genomic_DNA"/>
</dbReference>
<feature type="region of interest" description="Disordered" evidence="1">
    <location>
        <begin position="95"/>
        <end position="124"/>
    </location>
</feature>
<comment type="caution">
    <text evidence="4">The sequence shown here is derived from an EMBL/GenBank/DDBJ whole genome shotgun (WGS) entry which is preliminary data.</text>
</comment>
<evidence type="ECO:0000313" key="4">
    <source>
        <dbReference type="EMBL" id="MDN4521771.1"/>
    </source>
</evidence>
<keyword evidence="2" id="KW-1133">Transmembrane helix</keyword>
<evidence type="ECO:0000313" key="5">
    <source>
        <dbReference type="Proteomes" id="UP001172687"/>
    </source>
</evidence>
<organism evidence="4 5">
    <name type="scientific">Mycolicibacterium austroafricanum</name>
    <name type="common">Mycobacterium austroafricanum</name>
    <dbReference type="NCBI Taxonomy" id="39687"/>
    <lineage>
        <taxon>Bacteria</taxon>
        <taxon>Bacillati</taxon>
        <taxon>Actinomycetota</taxon>
        <taxon>Actinomycetes</taxon>
        <taxon>Mycobacteriales</taxon>
        <taxon>Mycobacteriaceae</taxon>
        <taxon>Mycolicibacterium</taxon>
    </lineage>
</organism>
<evidence type="ECO:0000256" key="2">
    <source>
        <dbReference type="SAM" id="Phobius"/>
    </source>
</evidence>
<sequence length="543" mass="56963">MTDHFCSACGKSVEPGTHFCPYCAHPVDGGAAQQSPALAAGGPDRRKTRNLLFAGIAVLVVVGLAIGLTLSLTRSSQKTGELFLESAMSTGVNPFTDSTAAGTGTSTTITTSAPTTTAATPTSSFEGQTVVGTVEGNTAGLYGGTLNEASCDRERQIAFLQANPDKAAAFAGVLGIGTDQIPEYLRGLTPVVLRHDTRVTNHGFVDGAATGFQSVLQAGTAVLVDQYGIPRVRCMCGNPLRPPDAIEGDVRYRGQTWPGFELEQTVVVHNETDIDIDLFILVDLLTGDWFDRPTGTDGSEDRPHDGGGGTTGGGGPAFCADTYEGAVNRLLGFRRDNDRAGAALCGSPVAIDYLWRLSDSFAGTLAIESCEAGNKGMLPANIQGYACTMSNNAIFVAELVPQGPTNWIVTFVVLVDGRGPTTGPPTATEPECGSSGESFSPTTPEERLLVDYFRALNDGYYATAWGLMGEGLRSRYGSEQAFADLMSRHVSCVRVLDIGSRGDGVYAVRLAAQYRTPFPAGSGELQPFWTVVGGRIVDAATGP</sequence>
<protein>
    <submittedName>
        <fullName evidence="4">Zinc-ribbon domain-containing protein</fullName>
    </submittedName>
</protein>
<reference evidence="4" key="1">
    <citation type="submission" date="2023-07" db="EMBL/GenBank/DDBJ databases">
        <title>Degradation of tert-butanol by M. austroafricanum TBA100.</title>
        <authorList>
            <person name="Helbich S."/>
            <person name="Vainshtein Y."/>
        </authorList>
    </citation>
    <scope>NUCLEOTIDE SEQUENCE</scope>
    <source>
        <strain evidence="4">TBA100</strain>
    </source>
</reference>
<feature type="domain" description="DUF6777" evidence="3">
    <location>
        <begin position="133"/>
        <end position="295"/>
    </location>
</feature>
<dbReference type="RefSeq" id="WP_208676383.1">
    <property type="nucleotide sequence ID" value="NZ_CP070380.1"/>
</dbReference>
<dbReference type="InterPro" id="IPR046704">
    <property type="entry name" value="DUF6777"/>
</dbReference>
<feature type="compositionally biased region" description="Low complexity" evidence="1">
    <location>
        <begin position="420"/>
        <end position="433"/>
    </location>
</feature>
<evidence type="ECO:0000256" key="1">
    <source>
        <dbReference type="SAM" id="MobiDB-lite"/>
    </source>
</evidence>
<feature type="region of interest" description="Disordered" evidence="1">
    <location>
        <begin position="293"/>
        <end position="315"/>
    </location>
</feature>
<keyword evidence="2" id="KW-0472">Membrane</keyword>
<dbReference type="Proteomes" id="UP001172687">
    <property type="component" value="Unassembled WGS sequence"/>
</dbReference>
<accession>A0ABT8HLY4</accession>
<keyword evidence="5" id="KW-1185">Reference proteome</keyword>
<keyword evidence="2" id="KW-0812">Transmembrane</keyword>
<feature type="transmembrane region" description="Helical" evidence="2">
    <location>
        <begin position="51"/>
        <end position="72"/>
    </location>
</feature>
<feature type="compositionally biased region" description="Gly residues" evidence="1">
    <location>
        <begin position="306"/>
        <end position="315"/>
    </location>
</feature>
<name>A0ABT8HLY4_MYCAO</name>
<evidence type="ECO:0000259" key="3">
    <source>
        <dbReference type="Pfam" id="PF20568"/>
    </source>
</evidence>
<feature type="region of interest" description="Disordered" evidence="1">
    <location>
        <begin position="420"/>
        <end position="442"/>
    </location>
</feature>
<proteinExistence type="predicted"/>